<proteinExistence type="predicted"/>
<reference evidence="1 2" key="1">
    <citation type="submission" date="2020-07" db="EMBL/GenBank/DDBJ databases">
        <title>Sequencing the genomes of 1000 actinobacteria strains.</title>
        <authorList>
            <person name="Klenk H.-P."/>
        </authorList>
    </citation>
    <scope>NUCLEOTIDE SEQUENCE [LARGE SCALE GENOMIC DNA]</scope>
    <source>
        <strain evidence="1 2">DSM 103164</strain>
    </source>
</reference>
<comment type="caution">
    <text evidence="1">The sequence shown here is derived from an EMBL/GenBank/DDBJ whole genome shotgun (WGS) entry which is preliminary data.</text>
</comment>
<evidence type="ECO:0008006" key="3">
    <source>
        <dbReference type="Google" id="ProtNLM"/>
    </source>
</evidence>
<protein>
    <recommendedName>
        <fullName evidence="3">DUF1702 family protein</fullName>
    </recommendedName>
</protein>
<sequence length="322" mass="35067">MTVSGQIRRRLFGVSSARSVFERDGFSPLAWTRFGAIAETLVDGYHAALHDPLPEDLEARLASAPIELRGIAWEGAGMGLAALDVMTPAAQRVRRFVRGVASNHRYPFYVGVGLAYARLRQPPERRLASLDPVLGWVTADGYGFHEAFFRRRPYPPYVRVPADLTSYSRRMFDQGVGRALWFSLGGDADLVGFQLRGFEPSRHQALWAGIGLASSYCGGSQDDLWKLTMRGAEFRTQLAVGAAIAAWGRAVAASPAAHTETACRIFCGRSAAAAAEIAERARADVSYLTARPAMAEWRHRIAAGLAESAVERRTPFLVGAGN</sequence>
<evidence type="ECO:0000313" key="1">
    <source>
        <dbReference type="EMBL" id="NYI70501.1"/>
    </source>
</evidence>
<dbReference type="RefSeq" id="WP_179444451.1">
    <property type="nucleotide sequence ID" value="NZ_JACBZS010000001.1"/>
</dbReference>
<organism evidence="1 2">
    <name type="scientific">Naumannella cuiyingiana</name>
    <dbReference type="NCBI Taxonomy" id="1347891"/>
    <lineage>
        <taxon>Bacteria</taxon>
        <taxon>Bacillati</taxon>
        <taxon>Actinomycetota</taxon>
        <taxon>Actinomycetes</taxon>
        <taxon>Propionibacteriales</taxon>
        <taxon>Propionibacteriaceae</taxon>
        <taxon>Naumannella</taxon>
    </lineage>
</organism>
<name>A0A7Z0D853_9ACTN</name>
<evidence type="ECO:0000313" key="2">
    <source>
        <dbReference type="Proteomes" id="UP000527616"/>
    </source>
</evidence>
<dbReference type="InterPro" id="IPR012964">
    <property type="entry name" value="DUF1702"/>
</dbReference>
<keyword evidence="2" id="KW-1185">Reference proteome</keyword>
<accession>A0A7Z0D853</accession>
<dbReference type="EMBL" id="JACBZS010000001">
    <property type="protein sequence ID" value="NYI70501.1"/>
    <property type="molecule type" value="Genomic_DNA"/>
</dbReference>
<dbReference type="AlphaFoldDB" id="A0A7Z0D853"/>
<dbReference type="Pfam" id="PF08012">
    <property type="entry name" value="DUF1702"/>
    <property type="match status" value="1"/>
</dbReference>
<gene>
    <name evidence="1" type="ORF">GGQ54_001061</name>
</gene>
<dbReference type="Proteomes" id="UP000527616">
    <property type="component" value="Unassembled WGS sequence"/>
</dbReference>